<dbReference type="OrthoDB" id="9812325at2"/>
<dbReference type="AlphaFoldDB" id="A0A3Q9I982"/>
<name>A0A3Q9I982_9BACL</name>
<keyword evidence="3" id="KW-0010">Activator</keyword>
<dbReference type="KEGG" id="plut:EI981_00750"/>
<dbReference type="InterPro" id="IPR012318">
    <property type="entry name" value="HTH_CRP"/>
</dbReference>
<evidence type="ECO:0000256" key="4">
    <source>
        <dbReference type="ARBA" id="ARBA00023163"/>
    </source>
</evidence>
<keyword evidence="7" id="KW-1185">Reference proteome</keyword>
<sequence length="165" mass="18602">MFPHTGQFGSNPYPTTATTVINTELFALPISSFEQILAGSPSIAFKMMAVMASEIRELHNKLQGFTSRNLEDRGISFLIKLAEDFGIRIDGNILINVPRTHQEIANLIGFTRQSVTRLLSSLCKEGLLTVNRKGFLIHNLQALRERVCVKENCAHCREHKLYERS</sequence>
<accession>A0A3Q9I982</accession>
<evidence type="ECO:0000259" key="5">
    <source>
        <dbReference type="PROSITE" id="PS51063"/>
    </source>
</evidence>
<dbReference type="InterPro" id="IPR014710">
    <property type="entry name" value="RmlC-like_jellyroll"/>
</dbReference>
<organism evidence="6 7">
    <name type="scientific">Paenibacillus lutimineralis</name>
    <dbReference type="NCBI Taxonomy" id="2707005"/>
    <lineage>
        <taxon>Bacteria</taxon>
        <taxon>Bacillati</taxon>
        <taxon>Bacillota</taxon>
        <taxon>Bacilli</taxon>
        <taxon>Bacillales</taxon>
        <taxon>Paenibacillaceae</taxon>
        <taxon>Paenibacillus</taxon>
    </lineage>
</organism>
<dbReference type="PANTHER" id="PTHR24567">
    <property type="entry name" value="CRP FAMILY TRANSCRIPTIONAL REGULATORY PROTEIN"/>
    <property type="match status" value="1"/>
</dbReference>
<dbReference type="SMART" id="SM00419">
    <property type="entry name" value="HTH_CRP"/>
    <property type="match status" value="1"/>
</dbReference>
<dbReference type="InterPro" id="IPR018490">
    <property type="entry name" value="cNMP-bd_dom_sf"/>
</dbReference>
<dbReference type="GO" id="GO:0005829">
    <property type="term" value="C:cytosol"/>
    <property type="evidence" value="ECO:0007669"/>
    <property type="project" value="TreeGrafter"/>
</dbReference>
<feature type="domain" description="HTH crp-type" evidence="5">
    <location>
        <begin position="68"/>
        <end position="141"/>
    </location>
</feature>
<dbReference type="PRINTS" id="PR00034">
    <property type="entry name" value="HTHCRP"/>
</dbReference>
<gene>
    <name evidence="6" type="ORF">EI981_00750</name>
</gene>
<dbReference type="GO" id="GO:0003677">
    <property type="term" value="F:DNA binding"/>
    <property type="evidence" value="ECO:0007669"/>
    <property type="project" value="UniProtKB-KW"/>
</dbReference>
<reference evidence="7" key="1">
    <citation type="submission" date="2018-12" db="EMBL/GenBank/DDBJ databases">
        <title>Complete genome sequence of Paenibacillus sp. MBLB1234.</title>
        <authorList>
            <person name="Nam Y.-D."/>
            <person name="Kang J."/>
            <person name="Chung W.-H."/>
            <person name="Park Y.S."/>
        </authorList>
    </citation>
    <scope>NUCLEOTIDE SEQUENCE [LARGE SCALE GENOMIC DNA]</scope>
    <source>
        <strain evidence="7">MBLB1234</strain>
    </source>
</reference>
<evidence type="ECO:0000313" key="7">
    <source>
        <dbReference type="Proteomes" id="UP000270678"/>
    </source>
</evidence>
<dbReference type="Gene3D" id="1.10.10.10">
    <property type="entry name" value="Winged helix-like DNA-binding domain superfamily/Winged helix DNA-binding domain"/>
    <property type="match status" value="1"/>
</dbReference>
<dbReference type="EMBL" id="CP034346">
    <property type="protein sequence ID" value="AZS13159.1"/>
    <property type="molecule type" value="Genomic_DNA"/>
</dbReference>
<dbReference type="CDD" id="cd00092">
    <property type="entry name" value="HTH_CRP"/>
    <property type="match status" value="1"/>
</dbReference>
<dbReference type="PANTHER" id="PTHR24567:SF26">
    <property type="entry name" value="REGULATORY PROTEIN YEIL"/>
    <property type="match status" value="1"/>
</dbReference>
<evidence type="ECO:0000256" key="2">
    <source>
        <dbReference type="ARBA" id="ARBA00023125"/>
    </source>
</evidence>
<dbReference type="GO" id="GO:0003700">
    <property type="term" value="F:DNA-binding transcription factor activity"/>
    <property type="evidence" value="ECO:0007669"/>
    <property type="project" value="TreeGrafter"/>
</dbReference>
<keyword evidence="4" id="KW-0804">Transcription</keyword>
<dbReference type="PROSITE" id="PS51063">
    <property type="entry name" value="HTH_CRP_2"/>
    <property type="match status" value="1"/>
</dbReference>
<dbReference type="InterPro" id="IPR036388">
    <property type="entry name" value="WH-like_DNA-bd_sf"/>
</dbReference>
<dbReference type="SUPFAM" id="SSF51206">
    <property type="entry name" value="cAMP-binding domain-like"/>
    <property type="match status" value="1"/>
</dbReference>
<dbReference type="SUPFAM" id="SSF46785">
    <property type="entry name" value="Winged helix' DNA-binding domain"/>
    <property type="match status" value="1"/>
</dbReference>
<dbReference type="Pfam" id="PF13545">
    <property type="entry name" value="HTH_Crp_2"/>
    <property type="match status" value="1"/>
</dbReference>
<protein>
    <submittedName>
        <fullName evidence="6">Crp/Fnr family transcriptional regulator</fullName>
    </submittedName>
</protein>
<dbReference type="InterPro" id="IPR050397">
    <property type="entry name" value="Env_Response_Regulators"/>
</dbReference>
<dbReference type="InterPro" id="IPR036390">
    <property type="entry name" value="WH_DNA-bd_sf"/>
</dbReference>
<keyword evidence="1" id="KW-0805">Transcription regulation</keyword>
<evidence type="ECO:0000313" key="6">
    <source>
        <dbReference type="EMBL" id="AZS13159.1"/>
    </source>
</evidence>
<evidence type="ECO:0000256" key="3">
    <source>
        <dbReference type="ARBA" id="ARBA00023159"/>
    </source>
</evidence>
<dbReference type="Proteomes" id="UP000270678">
    <property type="component" value="Chromosome"/>
</dbReference>
<proteinExistence type="predicted"/>
<evidence type="ECO:0000256" key="1">
    <source>
        <dbReference type="ARBA" id="ARBA00023015"/>
    </source>
</evidence>
<dbReference type="Gene3D" id="2.60.120.10">
    <property type="entry name" value="Jelly Rolls"/>
    <property type="match status" value="1"/>
</dbReference>
<keyword evidence="2" id="KW-0238">DNA-binding</keyword>